<accession>A0A917LDJ5</accession>
<dbReference type="EMBL" id="BMJT01000002">
    <property type="protein sequence ID" value="GGG15272.1"/>
    <property type="molecule type" value="Genomic_DNA"/>
</dbReference>
<sequence length="99" mass="11571">MERISAQIKEVLLQLSNKNKDFFITQQLCSAKTYEEIQMILQWQGTLTPHHTSNIHLDEKDGHTWIDVCYLWFNDEESSVILQCELTKEGQLYVIGLEA</sequence>
<name>A0A917LDJ5_9BACI</name>
<protein>
    <submittedName>
        <fullName evidence="1">Uncharacterized protein</fullName>
    </submittedName>
</protein>
<reference evidence="1" key="2">
    <citation type="submission" date="2020-09" db="EMBL/GenBank/DDBJ databases">
        <authorList>
            <person name="Sun Q."/>
            <person name="Zhou Y."/>
        </authorList>
    </citation>
    <scope>NUCLEOTIDE SEQUENCE</scope>
    <source>
        <strain evidence="1">CGMCC 1.15760</strain>
    </source>
</reference>
<reference evidence="1" key="1">
    <citation type="journal article" date="2014" name="Int. J. Syst. Evol. Microbiol.">
        <title>Complete genome sequence of Corynebacterium casei LMG S-19264T (=DSM 44701T), isolated from a smear-ripened cheese.</title>
        <authorList>
            <consortium name="US DOE Joint Genome Institute (JGI-PGF)"/>
            <person name="Walter F."/>
            <person name="Albersmeier A."/>
            <person name="Kalinowski J."/>
            <person name="Ruckert C."/>
        </authorList>
    </citation>
    <scope>NUCLEOTIDE SEQUENCE</scope>
    <source>
        <strain evidence="1">CGMCC 1.15760</strain>
    </source>
</reference>
<proteinExistence type="predicted"/>
<dbReference type="RefSeq" id="WP_188613625.1">
    <property type="nucleotide sequence ID" value="NZ_BMJT01000002.1"/>
</dbReference>
<keyword evidence="2" id="KW-1185">Reference proteome</keyword>
<gene>
    <name evidence="1" type="ORF">GCM10007425_06950</name>
</gene>
<organism evidence="1 2">
    <name type="scientific">Lysinibacillus alkalisoli</name>
    <dbReference type="NCBI Taxonomy" id="1911548"/>
    <lineage>
        <taxon>Bacteria</taxon>
        <taxon>Bacillati</taxon>
        <taxon>Bacillota</taxon>
        <taxon>Bacilli</taxon>
        <taxon>Bacillales</taxon>
        <taxon>Bacillaceae</taxon>
        <taxon>Lysinibacillus</taxon>
    </lineage>
</organism>
<dbReference type="AlphaFoldDB" id="A0A917LDJ5"/>
<evidence type="ECO:0000313" key="1">
    <source>
        <dbReference type="EMBL" id="GGG15272.1"/>
    </source>
</evidence>
<dbReference type="Proteomes" id="UP000616608">
    <property type="component" value="Unassembled WGS sequence"/>
</dbReference>
<comment type="caution">
    <text evidence="1">The sequence shown here is derived from an EMBL/GenBank/DDBJ whole genome shotgun (WGS) entry which is preliminary data.</text>
</comment>
<evidence type="ECO:0000313" key="2">
    <source>
        <dbReference type="Proteomes" id="UP000616608"/>
    </source>
</evidence>